<evidence type="ECO:0000313" key="3">
    <source>
        <dbReference type="EMBL" id="TWV34917.1"/>
    </source>
</evidence>
<feature type="region of interest" description="Disordered" evidence="1">
    <location>
        <begin position="57"/>
        <end position="78"/>
    </location>
</feature>
<organism evidence="3 4">
    <name type="scientific">Streptomyces misionensis</name>
    <dbReference type="NCBI Taxonomy" id="67331"/>
    <lineage>
        <taxon>Bacteria</taxon>
        <taxon>Bacillati</taxon>
        <taxon>Actinomycetota</taxon>
        <taxon>Actinomycetes</taxon>
        <taxon>Kitasatosporales</taxon>
        <taxon>Streptomycetaceae</taxon>
        <taxon>Streptomyces</taxon>
    </lineage>
</organism>
<evidence type="ECO:0000313" key="4">
    <source>
        <dbReference type="Proteomes" id="UP000320481"/>
    </source>
</evidence>
<comment type="caution">
    <text evidence="3">The sequence shown here is derived from an EMBL/GenBank/DDBJ whole genome shotgun (WGS) entry which is preliminary data.</text>
</comment>
<reference evidence="3" key="1">
    <citation type="journal article" date="2019" name="Microbiol. Resour. Announc.">
        <title>Draft Genomic Sequences of Streptomyces misionensis and Streptomyces albidoflavus, bacteria applied for phytopathogen biocontrol.</title>
        <authorList>
            <person name="Pylro V."/>
            <person name="Dias A."/>
            <person name="Andreote F."/>
            <person name="Varani A."/>
            <person name="Andreote C."/>
            <person name="Bernardo E."/>
            <person name="Martins T."/>
        </authorList>
    </citation>
    <scope>NUCLEOTIDE SEQUENCE [LARGE SCALE GENOMIC DNA]</scope>
    <source>
        <strain evidence="3">66</strain>
    </source>
</reference>
<dbReference type="InterPro" id="IPR045745">
    <property type="entry name" value="HTH_58_Actinobacteria-type"/>
</dbReference>
<dbReference type="AlphaFoldDB" id="A0A5C6J387"/>
<dbReference type="EMBL" id="VOGW01000169">
    <property type="protein sequence ID" value="TWV34917.1"/>
    <property type="molecule type" value="Genomic_DNA"/>
</dbReference>
<evidence type="ECO:0000256" key="1">
    <source>
        <dbReference type="SAM" id="MobiDB-lite"/>
    </source>
</evidence>
<accession>A0A5C6J387</accession>
<dbReference type="Proteomes" id="UP000320481">
    <property type="component" value="Unassembled WGS sequence"/>
</dbReference>
<evidence type="ECO:0000259" key="2">
    <source>
        <dbReference type="Pfam" id="PF19575"/>
    </source>
</evidence>
<protein>
    <submittedName>
        <fullName evidence="3">Transcriptional regulator</fullName>
    </submittedName>
</protein>
<feature type="domain" description="Helix-turn-helix" evidence="2">
    <location>
        <begin position="5"/>
        <end position="63"/>
    </location>
</feature>
<dbReference type="RefSeq" id="WP_146467884.1">
    <property type="nucleotide sequence ID" value="NZ_VOGW01000169.1"/>
</dbReference>
<sequence length="78" mass="8884">MDWPTRGQRLNPEQRKRAGKWLKPQYEGGASIRELAEKIGRSYGFVHRNLELAGTTFRSRGGNRANRLPNSRTEDGVS</sequence>
<feature type="region of interest" description="Disordered" evidence="1">
    <location>
        <begin position="1"/>
        <end position="20"/>
    </location>
</feature>
<name>A0A5C6J387_9ACTN</name>
<dbReference type="Pfam" id="PF19575">
    <property type="entry name" value="HTH_58"/>
    <property type="match status" value="1"/>
</dbReference>
<keyword evidence="4" id="KW-1185">Reference proteome</keyword>
<proteinExistence type="predicted"/>
<gene>
    <name evidence="3" type="ORF">FRZ03_27795</name>
</gene>